<organism evidence="1 2">
    <name type="scientific">Paenibacillus psychroresistens</name>
    <dbReference type="NCBI Taxonomy" id="1778678"/>
    <lineage>
        <taxon>Bacteria</taxon>
        <taxon>Bacillati</taxon>
        <taxon>Bacillota</taxon>
        <taxon>Bacilli</taxon>
        <taxon>Bacillales</taxon>
        <taxon>Paenibacillaceae</taxon>
        <taxon>Paenibacillus</taxon>
    </lineage>
</organism>
<reference evidence="2" key="1">
    <citation type="submission" date="2018-11" db="EMBL/GenBank/DDBJ databases">
        <title>Complete genome sequence of Paenibacillus sp. ML311-T8.</title>
        <authorList>
            <person name="Nam Y.-D."/>
            <person name="Kang J."/>
            <person name="Chung W.-H."/>
            <person name="Park Y.S."/>
        </authorList>
    </citation>
    <scope>NUCLEOTIDE SEQUENCE [LARGE SCALE GENOMIC DNA]</scope>
    <source>
        <strain evidence="2">ML311-T8</strain>
    </source>
</reference>
<keyword evidence="1" id="KW-0969">Cilium</keyword>
<dbReference type="RefSeq" id="WP_155699612.1">
    <property type="nucleotide sequence ID" value="NZ_CP034235.1"/>
</dbReference>
<protein>
    <submittedName>
        <fullName evidence="1">Flagellar protein</fullName>
    </submittedName>
</protein>
<evidence type="ECO:0000313" key="1">
    <source>
        <dbReference type="EMBL" id="QGQ94605.1"/>
    </source>
</evidence>
<dbReference type="EMBL" id="CP034235">
    <property type="protein sequence ID" value="QGQ94605.1"/>
    <property type="molecule type" value="Genomic_DNA"/>
</dbReference>
<name>A0A6B8RG97_9BACL</name>
<evidence type="ECO:0000313" key="2">
    <source>
        <dbReference type="Proteomes" id="UP000426246"/>
    </source>
</evidence>
<dbReference type="AlphaFoldDB" id="A0A6B8RG97"/>
<gene>
    <name evidence="1" type="ORF">EHS13_06740</name>
</gene>
<accession>A0A6B8RG97</accession>
<dbReference type="KEGG" id="ppsc:EHS13_06740"/>
<keyword evidence="1" id="KW-0282">Flagellum</keyword>
<dbReference type="OrthoDB" id="1739831at2"/>
<keyword evidence="2" id="KW-1185">Reference proteome</keyword>
<proteinExistence type="predicted"/>
<keyword evidence="1" id="KW-0966">Cell projection</keyword>
<sequence>MNLNVANCPNCGVVYQKNFRNMCMSCSSVSDDQLNRCTKYLWKNPKSTTEEVSLALDVEPAIIIKFIKKGAISKVFPNLTYPCDSCGNPITDNRLCGKCAGNFRDLAHQIANPKPLFKTSGFKIGDRLRS</sequence>
<dbReference type="Proteomes" id="UP000426246">
    <property type="component" value="Chromosome"/>
</dbReference>